<evidence type="ECO:0000256" key="8">
    <source>
        <dbReference type="ARBA" id="ARBA00022701"/>
    </source>
</evidence>
<keyword evidence="12" id="KW-0539">Nucleus</keyword>
<keyword evidence="11" id="KW-0206">Cytoskeleton</keyword>
<keyword evidence="7" id="KW-0963">Cytoplasm</keyword>
<reference evidence="16 17" key="1">
    <citation type="submission" date="2024-04" db="EMBL/GenBank/DDBJ databases">
        <title>genome sequences of Mucor flavus KT1a and Helicostylum pulchrum KT1b strains isolated from the surface of a dry-aged beef.</title>
        <authorList>
            <person name="Toyotome T."/>
            <person name="Hosono M."/>
            <person name="Torimaru M."/>
            <person name="Fukuda K."/>
            <person name="Mikami N."/>
        </authorList>
    </citation>
    <scope>NUCLEOTIDE SEQUENCE [LARGE SCALE GENOMIC DNA]</scope>
    <source>
        <strain evidence="16 17">KT1a</strain>
    </source>
</reference>
<gene>
    <name evidence="16" type="ORF">MFLAVUS_008343</name>
</gene>
<evidence type="ECO:0000256" key="11">
    <source>
        <dbReference type="ARBA" id="ARBA00023212"/>
    </source>
</evidence>
<feature type="region of interest" description="Disordered" evidence="15">
    <location>
        <begin position="104"/>
        <end position="126"/>
    </location>
</feature>
<evidence type="ECO:0000256" key="4">
    <source>
        <dbReference type="ARBA" id="ARBA00010073"/>
    </source>
</evidence>
<keyword evidence="10" id="KW-0995">Kinetochore</keyword>
<evidence type="ECO:0000256" key="10">
    <source>
        <dbReference type="ARBA" id="ARBA00022838"/>
    </source>
</evidence>
<evidence type="ECO:0000256" key="7">
    <source>
        <dbReference type="ARBA" id="ARBA00022490"/>
    </source>
</evidence>
<evidence type="ECO:0000256" key="1">
    <source>
        <dbReference type="ARBA" id="ARBA00004123"/>
    </source>
</evidence>
<sequence length="350" mass="40515">MTSSNQTHDSKGFADLTKPLVAINKSFSTMQRRFEKLHQVNNELVKFNDAFSAFLYGITVTNTAVEWTQAPTETSLREFSEYNKTKASTLESLGPIREFKEPTVTTTHIENSKKRKAPPTITKEPEKSKRRFVSNVNIKNIIERLPLMYRDQTEHMESMKQLLKTLRLHPNGISMKDLVTAVKLPQYKVTTCINALIHSKDAIKTNEKLLLIEIYAKYLDSLETTNKDDKKNAIYLKILPDYNRKADEQQLRSRCWDELKNKWECLVTNFREEYIRRDSNGESGSEADIVYDKLFELLREYPTIIPPFTYSSYSRKFADVLRNSSMPVAEHRRHEAPQVSEPPTVSPPAN</sequence>
<keyword evidence="8" id="KW-0493">Microtubule</keyword>
<proteinExistence type="inferred from homology"/>
<evidence type="ECO:0000256" key="13">
    <source>
        <dbReference type="ARBA" id="ARBA00023328"/>
    </source>
</evidence>
<keyword evidence="9" id="KW-0159">Chromosome partition</keyword>
<dbReference type="PANTHER" id="PTHR28113">
    <property type="entry name" value="DASH COMPLEX SUBUNIT DAM1"/>
    <property type="match status" value="1"/>
</dbReference>
<comment type="caution">
    <text evidence="16">The sequence shown here is derived from an EMBL/GenBank/DDBJ whole genome shotgun (WGS) entry which is preliminary data.</text>
</comment>
<evidence type="ECO:0000256" key="14">
    <source>
        <dbReference type="ARBA" id="ARBA00030453"/>
    </source>
</evidence>
<evidence type="ECO:0000256" key="3">
    <source>
        <dbReference type="ARBA" id="ARBA00004629"/>
    </source>
</evidence>
<organism evidence="16 17">
    <name type="scientific">Mucor flavus</name>
    <dbReference type="NCBI Taxonomy" id="439312"/>
    <lineage>
        <taxon>Eukaryota</taxon>
        <taxon>Fungi</taxon>
        <taxon>Fungi incertae sedis</taxon>
        <taxon>Mucoromycota</taxon>
        <taxon>Mucoromycotina</taxon>
        <taxon>Mucoromycetes</taxon>
        <taxon>Mucorales</taxon>
        <taxon>Mucorineae</taxon>
        <taxon>Mucoraceae</taxon>
        <taxon>Mucor</taxon>
    </lineage>
</organism>
<keyword evidence="13" id="KW-0137">Centromere</keyword>
<evidence type="ECO:0000256" key="2">
    <source>
        <dbReference type="ARBA" id="ARBA00004186"/>
    </source>
</evidence>
<evidence type="ECO:0000256" key="6">
    <source>
        <dbReference type="ARBA" id="ARBA00022454"/>
    </source>
</evidence>
<feature type="region of interest" description="Disordered" evidence="15">
    <location>
        <begin position="328"/>
        <end position="350"/>
    </location>
</feature>
<accession>A0ABP9Z6T4</accession>
<dbReference type="PANTHER" id="PTHR28113:SF1">
    <property type="entry name" value="DASH COMPLEX SUBUNIT DAM1"/>
    <property type="match status" value="1"/>
</dbReference>
<dbReference type="EMBL" id="BAABUK010000023">
    <property type="protein sequence ID" value="GAA5814840.1"/>
    <property type="molecule type" value="Genomic_DNA"/>
</dbReference>
<protein>
    <recommendedName>
        <fullName evidence="5">DASH complex subunit DAM1</fullName>
    </recommendedName>
    <alternativeName>
        <fullName evidence="14">Outer kinetochore protein DAM1</fullName>
    </alternativeName>
</protein>
<name>A0ABP9Z6T4_9FUNG</name>
<evidence type="ECO:0000256" key="9">
    <source>
        <dbReference type="ARBA" id="ARBA00022829"/>
    </source>
</evidence>
<keyword evidence="6" id="KW-0158">Chromosome</keyword>
<dbReference type="InterPro" id="IPR013962">
    <property type="entry name" value="DASH_Dam1"/>
</dbReference>
<evidence type="ECO:0000313" key="16">
    <source>
        <dbReference type="EMBL" id="GAA5814840.1"/>
    </source>
</evidence>
<comment type="subcellular location">
    <subcellularLocation>
        <location evidence="3">Chromosome</location>
        <location evidence="3">Centromere</location>
        <location evidence="3">Kinetochore</location>
    </subcellularLocation>
    <subcellularLocation>
        <location evidence="2">Cytoplasm</location>
        <location evidence="2">Cytoskeleton</location>
        <location evidence="2">Spindle</location>
    </subcellularLocation>
    <subcellularLocation>
        <location evidence="1">Nucleus</location>
    </subcellularLocation>
</comment>
<evidence type="ECO:0000313" key="17">
    <source>
        <dbReference type="Proteomes" id="UP001473302"/>
    </source>
</evidence>
<dbReference type="Pfam" id="PF08653">
    <property type="entry name" value="DASH_Dam1"/>
    <property type="match status" value="1"/>
</dbReference>
<comment type="similarity">
    <text evidence="4">Belongs to the DASH complex DAM1 family.</text>
</comment>
<evidence type="ECO:0000256" key="15">
    <source>
        <dbReference type="SAM" id="MobiDB-lite"/>
    </source>
</evidence>
<dbReference type="Proteomes" id="UP001473302">
    <property type="component" value="Unassembled WGS sequence"/>
</dbReference>
<evidence type="ECO:0000256" key="12">
    <source>
        <dbReference type="ARBA" id="ARBA00023242"/>
    </source>
</evidence>
<evidence type="ECO:0000256" key="5">
    <source>
        <dbReference type="ARBA" id="ARBA00020497"/>
    </source>
</evidence>
<keyword evidence="17" id="KW-1185">Reference proteome</keyword>